<dbReference type="AlphaFoldDB" id="A0A2Z6MUD3"/>
<organism evidence="2 3">
    <name type="scientific">Trifolium subterraneum</name>
    <name type="common">Subterranean clover</name>
    <dbReference type="NCBI Taxonomy" id="3900"/>
    <lineage>
        <taxon>Eukaryota</taxon>
        <taxon>Viridiplantae</taxon>
        <taxon>Streptophyta</taxon>
        <taxon>Embryophyta</taxon>
        <taxon>Tracheophyta</taxon>
        <taxon>Spermatophyta</taxon>
        <taxon>Magnoliopsida</taxon>
        <taxon>eudicotyledons</taxon>
        <taxon>Gunneridae</taxon>
        <taxon>Pentapetalae</taxon>
        <taxon>rosids</taxon>
        <taxon>fabids</taxon>
        <taxon>Fabales</taxon>
        <taxon>Fabaceae</taxon>
        <taxon>Papilionoideae</taxon>
        <taxon>50 kb inversion clade</taxon>
        <taxon>NPAAA clade</taxon>
        <taxon>Hologalegina</taxon>
        <taxon>IRL clade</taxon>
        <taxon>Trifolieae</taxon>
        <taxon>Trifolium</taxon>
    </lineage>
</organism>
<feature type="compositionally biased region" description="Low complexity" evidence="1">
    <location>
        <begin position="12"/>
        <end position="23"/>
    </location>
</feature>
<sequence length="96" mass="10468">MCKIVLYPEETGLINNGGNITQGTGNGRIRGGRGSPPHDSSGNHNSRTPLPQEGNKKRRTSQPWQEEGSSSHCQAIVVPKSFKMKNPKIVREATET</sequence>
<evidence type="ECO:0000313" key="3">
    <source>
        <dbReference type="Proteomes" id="UP000242715"/>
    </source>
</evidence>
<dbReference type="EMBL" id="DF973524">
    <property type="protein sequence ID" value="GAU33403.1"/>
    <property type="molecule type" value="Genomic_DNA"/>
</dbReference>
<keyword evidence="3" id="KW-1185">Reference proteome</keyword>
<evidence type="ECO:0000256" key="1">
    <source>
        <dbReference type="SAM" id="MobiDB-lite"/>
    </source>
</evidence>
<name>A0A2Z6MUD3_TRISU</name>
<accession>A0A2Z6MUD3</accession>
<protein>
    <submittedName>
        <fullName evidence="2">Uncharacterized protein</fullName>
    </submittedName>
</protein>
<proteinExistence type="predicted"/>
<dbReference type="Proteomes" id="UP000242715">
    <property type="component" value="Unassembled WGS sequence"/>
</dbReference>
<feature type="region of interest" description="Disordered" evidence="1">
    <location>
        <begin position="12"/>
        <end position="96"/>
    </location>
</feature>
<gene>
    <name evidence="2" type="ORF">TSUD_20960</name>
</gene>
<feature type="compositionally biased region" description="Gly residues" evidence="1">
    <location>
        <begin position="24"/>
        <end position="34"/>
    </location>
</feature>
<evidence type="ECO:0000313" key="2">
    <source>
        <dbReference type="EMBL" id="GAU33403.1"/>
    </source>
</evidence>
<feature type="compositionally biased region" description="Polar residues" evidence="1">
    <location>
        <begin position="38"/>
        <end position="49"/>
    </location>
</feature>
<reference evidence="3" key="1">
    <citation type="journal article" date="2017" name="Front. Plant Sci.">
        <title>Climate Clever Clovers: New Paradigm to Reduce the Environmental Footprint of Ruminants by Breeding Low Methanogenic Forages Utilizing Haplotype Variation.</title>
        <authorList>
            <person name="Kaur P."/>
            <person name="Appels R."/>
            <person name="Bayer P.E."/>
            <person name="Keeble-Gagnere G."/>
            <person name="Wang J."/>
            <person name="Hirakawa H."/>
            <person name="Shirasawa K."/>
            <person name="Vercoe P."/>
            <person name="Stefanova K."/>
            <person name="Durmic Z."/>
            <person name="Nichols P."/>
            <person name="Revell C."/>
            <person name="Isobe S.N."/>
            <person name="Edwards D."/>
            <person name="Erskine W."/>
        </authorList>
    </citation>
    <scope>NUCLEOTIDE SEQUENCE [LARGE SCALE GENOMIC DNA]</scope>
    <source>
        <strain evidence="3">cv. Daliak</strain>
    </source>
</reference>
<feature type="compositionally biased region" description="Polar residues" evidence="1">
    <location>
        <begin position="61"/>
        <end position="73"/>
    </location>
</feature>